<reference evidence="6" key="1">
    <citation type="submission" date="2021-01" db="EMBL/GenBank/DDBJ databases">
        <authorList>
            <person name="Corre E."/>
            <person name="Pelletier E."/>
            <person name="Niang G."/>
            <person name="Scheremetjew M."/>
            <person name="Finn R."/>
            <person name="Kale V."/>
            <person name="Holt S."/>
            <person name="Cochrane G."/>
            <person name="Meng A."/>
            <person name="Brown T."/>
            <person name="Cohen L."/>
        </authorList>
    </citation>
    <scope>NUCLEOTIDE SEQUENCE</scope>
    <source>
        <strain evidence="6">NIES-2562</strain>
    </source>
</reference>
<dbReference type="InterPro" id="IPR008733">
    <property type="entry name" value="PEX11"/>
</dbReference>
<accession>A0A7S3GFP5</accession>
<dbReference type="AlphaFoldDB" id="A0A7S3GFP5"/>
<dbReference type="EMBL" id="HBIB01041392">
    <property type="protein sequence ID" value="CAE0264725.1"/>
    <property type="molecule type" value="Transcribed_RNA"/>
</dbReference>
<keyword evidence="5" id="KW-1133">Transmembrane helix</keyword>
<dbReference type="PANTHER" id="PTHR12652">
    <property type="entry name" value="PEROXISOMAL BIOGENESIS FACTOR 11"/>
    <property type="match status" value="1"/>
</dbReference>
<keyword evidence="2 5" id="KW-0472">Membrane</keyword>
<comment type="subcellular location">
    <subcellularLocation>
        <location evidence="4">Peroxisome membrane</location>
    </subcellularLocation>
</comment>
<name>A0A7S3GFP5_9EUKA</name>
<keyword evidence="5" id="KW-0812">Transmembrane</keyword>
<keyword evidence="3" id="KW-0576">Peroxisome</keyword>
<evidence type="ECO:0000313" key="6">
    <source>
        <dbReference type="EMBL" id="CAE0264725.1"/>
    </source>
</evidence>
<organism evidence="6">
    <name type="scientific">Palpitomonas bilix</name>
    <dbReference type="NCBI Taxonomy" id="652834"/>
    <lineage>
        <taxon>Eukaryota</taxon>
        <taxon>Eukaryota incertae sedis</taxon>
    </lineage>
</organism>
<evidence type="ECO:0000256" key="4">
    <source>
        <dbReference type="ARBA" id="ARBA00046271"/>
    </source>
</evidence>
<evidence type="ECO:0000256" key="5">
    <source>
        <dbReference type="SAM" id="Phobius"/>
    </source>
</evidence>
<evidence type="ECO:0000256" key="2">
    <source>
        <dbReference type="ARBA" id="ARBA00023136"/>
    </source>
</evidence>
<evidence type="ECO:0000256" key="3">
    <source>
        <dbReference type="ARBA" id="ARBA00023140"/>
    </source>
</evidence>
<proteinExistence type="predicted"/>
<keyword evidence="1" id="KW-0962">Peroxisome biogenesis</keyword>
<feature type="transmembrane region" description="Helical" evidence="5">
    <location>
        <begin position="117"/>
        <end position="139"/>
    </location>
</feature>
<dbReference type="Pfam" id="PF05648">
    <property type="entry name" value="PEX11"/>
    <property type="match status" value="1"/>
</dbReference>
<dbReference type="GO" id="GO:0016559">
    <property type="term" value="P:peroxisome fission"/>
    <property type="evidence" value="ECO:0007669"/>
    <property type="project" value="InterPro"/>
</dbReference>
<dbReference type="PANTHER" id="PTHR12652:SF50">
    <property type="entry name" value="PEROXIN 11"/>
    <property type="match status" value="1"/>
</dbReference>
<dbReference type="GO" id="GO:0005778">
    <property type="term" value="C:peroxisomal membrane"/>
    <property type="evidence" value="ECO:0007669"/>
    <property type="project" value="UniProtKB-SubCell"/>
</dbReference>
<protein>
    <submittedName>
        <fullName evidence="6">Uncharacterized protein</fullName>
    </submittedName>
</protein>
<sequence>MSSGWKKPLSLNATVEGKDKILRTIVYLIKATRVGESSFLLQIETSFSDTRKVLRLLKWATTGGKAISVVRNGEASLQNALEVSRLTSLTLYFLLDNVALMARFMNSKKAKHLAKVAAVFWAISGIASVVGLLRSLYLVKKEGEKTKILVDILSSICDVRLALTGAGVLETTRHMQGVLGTFSSAAGLKNLYNSTAASP</sequence>
<evidence type="ECO:0000256" key="1">
    <source>
        <dbReference type="ARBA" id="ARBA00022593"/>
    </source>
</evidence>
<gene>
    <name evidence="6" type="ORF">PBIL07802_LOCUS27049</name>
</gene>